<proteinExistence type="predicted"/>
<dbReference type="PANTHER" id="PTHR34365:SF6">
    <property type="entry name" value="GLYCINE-RICH DOMAIN-CONTAINING PROTEIN 2"/>
    <property type="match status" value="1"/>
</dbReference>
<protein>
    <submittedName>
        <fullName evidence="1">Glycine-rich domain-containing protein-like</fullName>
    </submittedName>
</protein>
<comment type="caution">
    <text evidence="1">The sequence shown here is derived from an EMBL/GenBank/DDBJ whole genome shotgun (WGS) entry which is preliminary data.</text>
</comment>
<dbReference type="InterPro" id="IPR009836">
    <property type="entry name" value="GRDP-like"/>
</dbReference>
<dbReference type="PANTHER" id="PTHR34365">
    <property type="entry name" value="ENOLASE (DUF1399)"/>
    <property type="match status" value="1"/>
</dbReference>
<sequence>METANHKLKLYGKDCIIRSLMTLILPRQSPFHYQVSRAHVDNDVFLQEAVARYKAFLYLIKINRERSIKLFCVPTYDIDLICHTHQLHAISYCNDLTKMIGKILEHDDTDSDRSKGKKLDTGFSGTTAQWEETFGRW</sequence>
<gene>
    <name evidence="1" type="ORF">ISN45_At03g034620</name>
</gene>
<dbReference type="Proteomes" id="UP000694240">
    <property type="component" value="Chromosome 3"/>
</dbReference>
<accession>A0A8T2EUN4</accession>
<evidence type="ECO:0000313" key="2">
    <source>
        <dbReference type="Proteomes" id="UP000694240"/>
    </source>
</evidence>
<dbReference type="AlphaFoldDB" id="A0A8T2EUN4"/>
<keyword evidence="2" id="KW-1185">Reference proteome</keyword>
<dbReference type="EMBL" id="JAEFBK010000003">
    <property type="protein sequence ID" value="KAG7627189.1"/>
    <property type="molecule type" value="Genomic_DNA"/>
</dbReference>
<name>A0A8T2EUN4_9BRAS</name>
<organism evidence="1 2">
    <name type="scientific">Arabidopsis thaliana x Arabidopsis arenosa</name>
    <dbReference type="NCBI Taxonomy" id="1240361"/>
    <lineage>
        <taxon>Eukaryota</taxon>
        <taxon>Viridiplantae</taxon>
        <taxon>Streptophyta</taxon>
        <taxon>Embryophyta</taxon>
        <taxon>Tracheophyta</taxon>
        <taxon>Spermatophyta</taxon>
        <taxon>Magnoliopsida</taxon>
        <taxon>eudicotyledons</taxon>
        <taxon>Gunneridae</taxon>
        <taxon>Pentapetalae</taxon>
        <taxon>rosids</taxon>
        <taxon>malvids</taxon>
        <taxon>Brassicales</taxon>
        <taxon>Brassicaceae</taxon>
        <taxon>Camelineae</taxon>
        <taxon>Arabidopsis</taxon>
    </lineage>
</organism>
<dbReference type="Pfam" id="PF07173">
    <property type="entry name" value="GRDP-like"/>
    <property type="match status" value="1"/>
</dbReference>
<evidence type="ECO:0000313" key="1">
    <source>
        <dbReference type="EMBL" id="KAG7627189.1"/>
    </source>
</evidence>
<reference evidence="1 2" key="1">
    <citation type="submission" date="2020-12" db="EMBL/GenBank/DDBJ databases">
        <title>Concerted genomic and epigenomic changes stabilize Arabidopsis allopolyploids.</title>
        <authorList>
            <person name="Chen Z."/>
        </authorList>
    </citation>
    <scope>NUCLEOTIDE SEQUENCE [LARGE SCALE GENOMIC DNA]</scope>
    <source>
        <strain evidence="1">Allo738</strain>
        <tissue evidence="1">Leaf</tissue>
    </source>
</reference>